<proteinExistence type="predicted"/>
<dbReference type="InterPro" id="IPR034904">
    <property type="entry name" value="FSCA_dom_sf"/>
</dbReference>
<dbReference type="Pfam" id="PF01883">
    <property type="entry name" value="FeS_assembly_P"/>
    <property type="match status" value="1"/>
</dbReference>
<organism evidence="2 3">
    <name type="scientific">Azospira restricta</name>
    <dbReference type="NCBI Taxonomy" id="404405"/>
    <lineage>
        <taxon>Bacteria</taxon>
        <taxon>Pseudomonadati</taxon>
        <taxon>Pseudomonadota</taxon>
        <taxon>Betaproteobacteria</taxon>
        <taxon>Rhodocyclales</taxon>
        <taxon>Rhodocyclaceae</taxon>
        <taxon>Azospira</taxon>
    </lineage>
</organism>
<sequence>MDENTTTAPDPDVVRAALRQVVDPEVGMNIVDLGLVYRIETEPAIVVEMTMTSPTCPMGDLILDEVRYELAEAFPDAPPADLRLVWEPPWNPSMMSGRARLNFGWQEDDAPNAIPSPHP</sequence>
<keyword evidence="3" id="KW-1185">Reference proteome</keyword>
<evidence type="ECO:0000313" key="2">
    <source>
        <dbReference type="EMBL" id="QRJ65560.1"/>
    </source>
</evidence>
<dbReference type="InterPro" id="IPR052339">
    <property type="entry name" value="Fe-S_Maturation_MIP18"/>
</dbReference>
<dbReference type="Gene3D" id="3.30.300.130">
    <property type="entry name" value="Fe-S cluster assembly (FSCA)"/>
    <property type="match status" value="1"/>
</dbReference>
<name>A0A974SSA3_9RHOO</name>
<dbReference type="EMBL" id="CP064781">
    <property type="protein sequence ID" value="QRJ65560.1"/>
    <property type="molecule type" value="Genomic_DNA"/>
</dbReference>
<reference evidence="2" key="1">
    <citation type="submission" date="2020-11" db="EMBL/GenBank/DDBJ databases">
        <title>Azospira restricta DSM 18626 genome sequence.</title>
        <authorList>
            <person name="Moe W.M."/>
        </authorList>
    </citation>
    <scope>NUCLEOTIDE SEQUENCE</scope>
    <source>
        <strain evidence="2">DSM 18626</strain>
    </source>
</reference>
<evidence type="ECO:0000259" key="1">
    <source>
        <dbReference type="Pfam" id="PF01883"/>
    </source>
</evidence>
<feature type="domain" description="MIP18 family-like" evidence="1">
    <location>
        <begin position="12"/>
        <end position="73"/>
    </location>
</feature>
<dbReference type="Proteomes" id="UP000663444">
    <property type="component" value="Chromosome"/>
</dbReference>
<dbReference type="AlphaFoldDB" id="A0A974SSA3"/>
<evidence type="ECO:0000313" key="3">
    <source>
        <dbReference type="Proteomes" id="UP000663444"/>
    </source>
</evidence>
<dbReference type="InterPro" id="IPR002744">
    <property type="entry name" value="MIP18-like"/>
</dbReference>
<accession>A0A974SSA3</accession>
<protein>
    <submittedName>
        <fullName evidence="2">Metal-sulfur cluster assembly factor</fullName>
    </submittedName>
</protein>
<dbReference type="PANTHER" id="PTHR42831:SF1">
    <property type="entry name" value="FE-S PROTEIN MATURATION AUXILIARY FACTOR YITW"/>
    <property type="match status" value="1"/>
</dbReference>
<dbReference type="KEGG" id="ares:IWH25_09670"/>
<gene>
    <name evidence="2" type="ORF">IWH25_09670</name>
</gene>
<dbReference type="SUPFAM" id="SSF117916">
    <property type="entry name" value="Fe-S cluster assembly (FSCA) domain-like"/>
    <property type="match status" value="1"/>
</dbReference>
<dbReference type="RefSeq" id="WP_203389089.1">
    <property type="nucleotide sequence ID" value="NZ_CP064781.1"/>
</dbReference>
<dbReference type="PANTHER" id="PTHR42831">
    <property type="entry name" value="FE-S PROTEIN MATURATION AUXILIARY FACTOR YITW"/>
    <property type="match status" value="1"/>
</dbReference>